<keyword evidence="4" id="KW-1185">Reference proteome</keyword>
<sequence>MATPSPRGTYNRFRIEEDMWLCEEVLKANPFIREQKAEAWTTVVENLNAIPIFGKPTGERACKHRLEDIILQYRAGEMAKLRRSGTEEQFQILQELITQVVHLKEANADDDVEEKHSPAVSVTTTAKKPKPAKSSSGTKRPFLVSMAQPTEIQRRINQIQLPPTPPPQGTKKPRLLPAPAPAAQVVAPPAAVVTPVFIAAKVPHHEVTFTATPVVSASSTESSSDRHSDNYVSFLIEQISRQNDLRERELQLQREVRERELEVERERLEREERRWENQLTLLQQQQEMLRELLKQKTEQHELIVGLVKQLKGKAD</sequence>
<dbReference type="OrthoDB" id="5978344at2759"/>
<dbReference type="PANTHER" id="PTHR37558">
    <property type="entry name" value="HTH CENPB-TYPE DOMAIN-CONTAINING PROTEIN"/>
    <property type="match status" value="1"/>
</dbReference>
<feature type="region of interest" description="Disordered" evidence="2">
    <location>
        <begin position="108"/>
        <end position="143"/>
    </location>
</feature>
<evidence type="ECO:0000313" key="4">
    <source>
        <dbReference type="Proteomes" id="UP000192578"/>
    </source>
</evidence>
<gene>
    <name evidence="3" type="ORF">BV898_08621</name>
</gene>
<name>A0A1W0WPZ8_HYPEX</name>
<evidence type="ECO:0000313" key="3">
    <source>
        <dbReference type="EMBL" id="OQV17223.1"/>
    </source>
</evidence>
<organism evidence="3 4">
    <name type="scientific">Hypsibius exemplaris</name>
    <name type="common">Freshwater tardigrade</name>
    <dbReference type="NCBI Taxonomy" id="2072580"/>
    <lineage>
        <taxon>Eukaryota</taxon>
        <taxon>Metazoa</taxon>
        <taxon>Ecdysozoa</taxon>
        <taxon>Tardigrada</taxon>
        <taxon>Eutardigrada</taxon>
        <taxon>Parachela</taxon>
        <taxon>Hypsibioidea</taxon>
        <taxon>Hypsibiidae</taxon>
        <taxon>Hypsibius</taxon>
    </lineage>
</organism>
<dbReference type="EMBL" id="MTYJ01000063">
    <property type="protein sequence ID" value="OQV17223.1"/>
    <property type="molecule type" value="Genomic_DNA"/>
</dbReference>
<evidence type="ECO:0008006" key="5">
    <source>
        <dbReference type="Google" id="ProtNLM"/>
    </source>
</evidence>
<proteinExistence type="predicted"/>
<comment type="caution">
    <text evidence="3">The sequence shown here is derived from an EMBL/GenBank/DDBJ whole genome shotgun (WGS) entry which is preliminary data.</text>
</comment>
<dbReference type="Proteomes" id="UP000192578">
    <property type="component" value="Unassembled WGS sequence"/>
</dbReference>
<dbReference type="AlphaFoldDB" id="A0A1W0WPZ8"/>
<reference evidence="4" key="1">
    <citation type="submission" date="2017-01" db="EMBL/GenBank/DDBJ databases">
        <title>Comparative genomics of anhydrobiosis in the tardigrade Hypsibius dujardini.</title>
        <authorList>
            <person name="Yoshida Y."/>
            <person name="Koutsovoulos G."/>
            <person name="Laetsch D."/>
            <person name="Stevens L."/>
            <person name="Kumar S."/>
            <person name="Horikawa D."/>
            <person name="Ishino K."/>
            <person name="Komine S."/>
            <person name="Tomita M."/>
            <person name="Blaxter M."/>
            <person name="Arakawa K."/>
        </authorList>
    </citation>
    <scope>NUCLEOTIDE SEQUENCE [LARGE SCALE GENOMIC DNA]</scope>
    <source>
        <strain evidence="4">Z151</strain>
    </source>
</reference>
<feature type="coiled-coil region" evidence="1">
    <location>
        <begin position="254"/>
        <end position="302"/>
    </location>
</feature>
<feature type="compositionally biased region" description="Basic and acidic residues" evidence="2">
    <location>
        <begin position="108"/>
        <end position="117"/>
    </location>
</feature>
<dbReference type="PANTHER" id="PTHR37558:SF1">
    <property type="entry name" value="HTH CENPB-TYPE DOMAIN-CONTAINING PROTEIN"/>
    <property type="match status" value="1"/>
</dbReference>
<keyword evidence="1" id="KW-0175">Coiled coil</keyword>
<accession>A0A1W0WPZ8</accession>
<evidence type="ECO:0000256" key="2">
    <source>
        <dbReference type="SAM" id="MobiDB-lite"/>
    </source>
</evidence>
<feature type="region of interest" description="Disordered" evidence="2">
    <location>
        <begin position="157"/>
        <end position="176"/>
    </location>
</feature>
<evidence type="ECO:0000256" key="1">
    <source>
        <dbReference type="SAM" id="Coils"/>
    </source>
</evidence>
<feature type="compositionally biased region" description="Low complexity" evidence="2">
    <location>
        <begin position="119"/>
        <end position="136"/>
    </location>
</feature>
<protein>
    <recommendedName>
        <fullName evidence="5">Myb/SANT-like DNA-binding domain-containing protein</fullName>
    </recommendedName>
</protein>